<dbReference type="KEGG" id="dae:Dtox_1754"/>
<dbReference type="Gene3D" id="2.60.120.260">
    <property type="entry name" value="Galactose-binding domain-like"/>
    <property type="match status" value="1"/>
</dbReference>
<name>C8VX35_DESAS</name>
<dbReference type="Proteomes" id="UP000002217">
    <property type="component" value="Chromosome"/>
</dbReference>
<dbReference type="EMBL" id="CP001720">
    <property type="protein sequence ID" value="ACV62611.1"/>
    <property type="molecule type" value="Genomic_DNA"/>
</dbReference>
<dbReference type="HOGENOM" id="CLU_917436_0_0_9"/>
<reference evidence="1 2" key="1">
    <citation type="journal article" date="2009" name="Stand. Genomic Sci.">
        <title>Complete genome sequence of Desulfotomaculum acetoxidans type strain (5575).</title>
        <authorList>
            <person name="Spring S."/>
            <person name="Lapidus A."/>
            <person name="Schroder M."/>
            <person name="Gleim D."/>
            <person name="Sims D."/>
            <person name="Meincke L."/>
            <person name="Glavina Del Rio T."/>
            <person name="Tice H."/>
            <person name="Copeland A."/>
            <person name="Cheng J.F."/>
            <person name="Lucas S."/>
            <person name="Chen F."/>
            <person name="Nolan M."/>
            <person name="Bruce D."/>
            <person name="Goodwin L."/>
            <person name="Pitluck S."/>
            <person name="Ivanova N."/>
            <person name="Mavromatis K."/>
            <person name="Mikhailova N."/>
            <person name="Pati A."/>
            <person name="Chen A."/>
            <person name="Palaniappan K."/>
            <person name="Land M."/>
            <person name="Hauser L."/>
            <person name="Chang Y.J."/>
            <person name="Jeffries C.D."/>
            <person name="Chain P."/>
            <person name="Saunders E."/>
            <person name="Brettin T."/>
            <person name="Detter J.C."/>
            <person name="Goker M."/>
            <person name="Bristow J."/>
            <person name="Eisen J.A."/>
            <person name="Markowitz V."/>
            <person name="Hugenholtz P."/>
            <person name="Kyrpides N.C."/>
            <person name="Klenk H.P."/>
            <person name="Han C."/>
        </authorList>
    </citation>
    <scope>NUCLEOTIDE SEQUENCE [LARGE SCALE GENOMIC DNA]</scope>
    <source>
        <strain evidence="2">ATCC 49208 / DSM 771 / VKM B-1644</strain>
    </source>
</reference>
<dbReference type="OrthoDB" id="1785142at2"/>
<sequence length="303" mass="33993">MVLLGHNVKEKNSTTIYTPKSLYSQDVSEVQKSPSRPVGKYNARSKSGFSSRLLTVSSKILYSQNKNAVDQIKDIPQNILEKEIRELEKARPITLSNNKGGKFSNSEDVGIKLTALTQSAVNNSAGQPDVKRQIGSGKKAITPTKQIIIYNANRPQGELTDNSIFNDWLNNTPHNWKTENVLKTREALTGTYAIRLGGSPEKKAYIYQDIVVLPGCFYEIKCNFKIPAAHARSPAIKLLWLNSNAEIIGYGMKLYITPGEKTYYQNVSCITGKSPPKVVYSRLYFEKHDHGIWDIDMVSFRCL</sequence>
<protein>
    <submittedName>
        <fullName evidence="1">Uncharacterized protein</fullName>
    </submittedName>
</protein>
<accession>C8VX35</accession>
<dbReference type="RefSeq" id="WP_015757322.1">
    <property type="nucleotide sequence ID" value="NC_013216.1"/>
</dbReference>
<dbReference type="AlphaFoldDB" id="C8VX35"/>
<keyword evidence="2" id="KW-1185">Reference proteome</keyword>
<organism evidence="1 2">
    <name type="scientific">Desulfofarcimen acetoxidans (strain ATCC 49208 / DSM 771 / KCTC 5769 / VKM B-1644 / 5575)</name>
    <name type="common">Desulfotomaculum acetoxidans</name>
    <dbReference type="NCBI Taxonomy" id="485916"/>
    <lineage>
        <taxon>Bacteria</taxon>
        <taxon>Bacillati</taxon>
        <taxon>Bacillota</taxon>
        <taxon>Clostridia</taxon>
        <taxon>Eubacteriales</taxon>
        <taxon>Peptococcaceae</taxon>
        <taxon>Desulfofarcimen</taxon>
    </lineage>
</organism>
<proteinExistence type="predicted"/>
<evidence type="ECO:0000313" key="1">
    <source>
        <dbReference type="EMBL" id="ACV62611.1"/>
    </source>
</evidence>
<gene>
    <name evidence="1" type="ordered locus">Dtox_1754</name>
</gene>
<evidence type="ECO:0000313" key="2">
    <source>
        <dbReference type="Proteomes" id="UP000002217"/>
    </source>
</evidence>